<dbReference type="Gene3D" id="3.40.50.1820">
    <property type="entry name" value="alpha/beta hydrolase"/>
    <property type="match status" value="1"/>
</dbReference>
<protein>
    <submittedName>
        <fullName evidence="3">Alpha/beta hydrolase</fullName>
    </submittedName>
</protein>
<feature type="domain" description="AB hydrolase-1" evidence="2">
    <location>
        <begin position="23"/>
        <end position="218"/>
    </location>
</feature>
<keyword evidence="1 3" id="KW-0378">Hydrolase</keyword>
<accession>A0ABU4HKC6</accession>
<reference evidence="4" key="1">
    <citation type="submission" date="2023-07" db="EMBL/GenBank/DDBJ databases">
        <title>Conexibacter stalactiti sp. nov., isolated from stalactites in a lava cave and emended description of the genus Conexibacter.</title>
        <authorList>
            <person name="Lee S.D."/>
        </authorList>
    </citation>
    <scope>NUCLEOTIDE SEQUENCE [LARGE SCALE GENOMIC DNA]</scope>
    <source>
        <strain evidence="4">KCTC 39840</strain>
    </source>
</reference>
<dbReference type="GO" id="GO:0016787">
    <property type="term" value="F:hydrolase activity"/>
    <property type="evidence" value="ECO:0007669"/>
    <property type="project" value="UniProtKB-KW"/>
</dbReference>
<evidence type="ECO:0000256" key="1">
    <source>
        <dbReference type="ARBA" id="ARBA00022801"/>
    </source>
</evidence>
<dbReference type="InterPro" id="IPR050266">
    <property type="entry name" value="AB_hydrolase_sf"/>
</dbReference>
<dbReference type="InterPro" id="IPR029058">
    <property type="entry name" value="AB_hydrolase_fold"/>
</dbReference>
<dbReference type="RefSeq" id="WP_318596011.1">
    <property type="nucleotide sequence ID" value="NZ_JAWSTH010000008.1"/>
</dbReference>
<evidence type="ECO:0000313" key="3">
    <source>
        <dbReference type="EMBL" id="MDW5593754.1"/>
    </source>
</evidence>
<dbReference type="PANTHER" id="PTHR43798:SF31">
    <property type="entry name" value="AB HYDROLASE SUPERFAMILY PROTEIN YCLE"/>
    <property type="match status" value="1"/>
</dbReference>
<evidence type="ECO:0000313" key="4">
    <source>
        <dbReference type="Proteomes" id="UP001284601"/>
    </source>
</evidence>
<dbReference type="SUPFAM" id="SSF53474">
    <property type="entry name" value="alpha/beta-Hydrolases"/>
    <property type="match status" value="1"/>
</dbReference>
<sequence length="238" mass="24293">MTETVEGAGVALAADPRGAGPTVLLVHDLAADTRAWEPLVAALGDGVRTLAYDRRGYGASGAPEPYERTTVQEQAEDARAVLGALGGADPLAVGAGFGALIVLDLLVRLPGLLRGAVLIEPPAYQFSDAATAVLSEQRSLLEAALRDGGPASAVEAWRPGADAAVRAAHRAFFADFGGLASWPVTRRELRAVAVPVALVTGSATPPHLVETTDALAALIPAARRTADGEALAALQALL</sequence>
<evidence type="ECO:0000259" key="2">
    <source>
        <dbReference type="Pfam" id="PF12697"/>
    </source>
</evidence>
<dbReference type="Proteomes" id="UP001284601">
    <property type="component" value="Unassembled WGS sequence"/>
</dbReference>
<dbReference type="EMBL" id="JAWSTH010000008">
    <property type="protein sequence ID" value="MDW5593754.1"/>
    <property type="molecule type" value="Genomic_DNA"/>
</dbReference>
<gene>
    <name evidence="3" type="ORF">R7226_05380</name>
</gene>
<dbReference type="InterPro" id="IPR000073">
    <property type="entry name" value="AB_hydrolase_1"/>
</dbReference>
<comment type="caution">
    <text evidence="3">The sequence shown here is derived from an EMBL/GenBank/DDBJ whole genome shotgun (WGS) entry which is preliminary data.</text>
</comment>
<keyword evidence="4" id="KW-1185">Reference proteome</keyword>
<organism evidence="3 4">
    <name type="scientific">Conexibacter stalactiti</name>
    <dbReference type="NCBI Taxonomy" id="1940611"/>
    <lineage>
        <taxon>Bacteria</taxon>
        <taxon>Bacillati</taxon>
        <taxon>Actinomycetota</taxon>
        <taxon>Thermoleophilia</taxon>
        <taxon>Solirubrobacterales</taxon>
        <taxon>Conexibacteraceae</taxon>
        <taxon>Conexibacter</taxon>
    </lineage>
</organism>
<dbReference type="PANTHER" id="PTHR43798">
    <property type="entry name" value="MONOACYLGLYCEROL LIPASE"/>
    <property type="match status" value="1"/>
</dbReference>
<dbReference type="Pfam" id="PF12697">
    <property type="entry name" value="Abhydrolase_6"/>
    <property type="match status" value="1"/>
</dbReference>
<proteinExistence type="predicted"/>
<name>A0ABU4HKC6_9ACTN</name>